<comment type="caution">
    <text evidence="4">The sequence shown here is derived from an EMBL/GenBank/DDBJ whole genome shotgun (WGS) entry which is preliminary data.</text>
</comment>
<dbReference type="GO" id="GO:0016853">
    <property type="term" value="F:isomerase activity"/>
    <property type="evidence" value="ECO:0007669"/>
    <property type="project" value="UniProtKB-KW"/>
</dbReference>
<evidence type="ECO:0000256" key="3">
    <source>
        <dbReference type="PIRSR" id="PIRSR016184-1"/>
    </source>
</evidence>
<proteinExistence type="inferred from homology"/>
<organism evidence="4 5">
    <name type="scientific">Embleya hyalina</name>
    <dbReference type="NCBI Taxonomy" id="516124"/>
    <lineage>
        <taxon>Bacteria</taxon>
        <taxon>Bacillati</taxon>
        <taxon>Actinomycetota</taxon>
        <taxon>Actinomycetes</taxon>
        <taxon>Kitasatosporales</taxon>
        <taxon>Streptomycetaceae</taxon>
        <taxon>Embleya</taxon>
    </lineage>
</organism>
<keyword evidence="5" id="KW-1185">Reference proteome</keyword>
<evidence type="ECO:0000313" key="5">
    <source>
        <dbReference type="Proteomes" id="UP000286931"/>
    </source>
</evidence>
<dbReference type="NCBIfam" id="TIGR00654">
    <property type="entry name" value="PhzF_family"/>
    <property type="match status" value="1"/>
</dbReference>
<name>A0A401YW32_9ACTN</name>
<dbReference type="PANTHER" id="PTHR13774">
    <property type="entry name" value="PHENAZINE BIOSYNTHESIS PROTEIN"/>
    <property type="match status" value="1"/>
</dbReference>
<dbReference type="Pfam" id="PF02567">
    <property type="entry name" value="PhzC-PhzF"/>
    <property type="match status" value="1"/>
</dbReference>
<evidence type="ECO:0000256" key="1">
    <source>
        <dbReference type="ARBA" id="ARBA00008270"/>
    </source>
</evidence>
<dbReference type="PIRSF" id="PIRSF016184">
    <property type="entry name" value="PhzC_PhzF"/>
    <property type="match status" value="1"/>
</dbReference>
<evidence type="ECO:0000256" key="2">
    <source>
        <dbReference type="ARBA" id="ARBA00023235"/>
    </source>
</evidence>
<dbReference type="AlphaFoldDB" id="A0A401YW32"/>
<dbReference type="Proteomes" id="UP000286931">
    <property type="component" value="Unassembled WGS sequence"/>
</dbReference>
<keyword evidence="2" id="KW-0413">Isomerase</keyword>
<dbReference type="SUPFAM" id="SSF54506">
    <property type="entry name" value="Diaminopimelate epimerase-like"/>
    <property type="match status" value="1"/>
</dbReference>
<evidence type="ECO:0000313" key="4">
    <source>
        <dbReference type="EMBL" id="GCD98786.1"/>
    </source>
</evidence>
<dbReference type="GO" id="GO:0005737">
    <property type="term" value="C:cytoplasm"/>
    <property type="evidence" value="ECO:0007669"/>
    <property type="project" value="TreeGrafter"/>
</dbReference>
<dbReference type="InterPro" id="IPR003719">
    <property type="entry name" value="Phenazine_PhzF-like"/>
</dbReference>
<feature type="active site" evidence="3">
    <location>
        <position position="63"/>
    </location>
</feature>
<accession>A0A401YW32</accession>
<protein>
    <submittedName>
        <fullName evidence="4">Oxidoreductase</fullName>
    </submittedName>
</protein>
<reference evidence="4 5" key="1">
    <citation type="submission" date="2018-12" db="EMBL/GenBank/DDBJ databases">
        <title>Draft genome sequence of Embleya hyalina NBRC 13850T.</title>
        <authorList>
            <person name="Komaki H."/>
            <person name="Hosoyama A."/>
            <person name="Kimura A."/>
            <person name="Ichikawa N."/>
            <person name="Tamura T."/>
        </authorList>
    </citation>
    <scope>NUCLEOTIDE SEQUENCE [LARGE SCALE GENOMIC DNA]</scope>
    <source>
        <strain evidence="4 5">NBRC 13850</strain>
    </source>
</reference>
<dbReference type="PANTHER" id="PTHR13774:SF17">
    <property type="entry name" value="PHENAZINE BIOSYNTHESIS-LIKE DOMAIN-CONTAINING PROTEIN"/>
    <property type="match status" value="1"/>
</dbReference>
<dbReference type="EMBL" id="BIFH01000029">
    <property type="protein sequence ID" value="GCD98786.1"/>
    <property type="molecule type" value="Genomic_DNA"/>
</dbReference>
<dbReference type="Gene3D" id="3.10.310.10">
    <property type="entry name" value="Diaminopimelate Epimerase, Chain A, domain 1"/>
    <property type="match status" value="2"/>
</dbReference>
<sequence length="282" mass="29079">MVLGTPTCSTSLGTVRGMRIYVVDAFTDRPFRGNPAGVCLPDAAHADDVAWMQSVAAELGYSETAFAVPATGGETDFGLRWFTPQTEVDLCGHATLATAHVLFGQGSAPASRIRFATRSGVLTATLDSAGVILDFPALPPREVPIPTELGAALGLEPILVAAGGDDLLVEVASAAAVRTVAPDLESLATLPYRAVIVTAAGEGRVDFVSRVFAPSVGVAEDPVTGSAHCVLGPYWAPRLDRRRMTGGQLSARGGTVGVELVGDRVRLSGAAVTVLEGDLIAD</sequence>
<gene>
    <name evidence="4" type="ORF">EHYA_06497</name>
</gene>
<comment type="similarity">
    <text evidence="1">Belongs to the PhzF family.</text>
</comment>